<dbReference type="EMBL" id="JACOPQ010000017">
    <property type="protein sequence ID" value="MBC5738544.1"/>
    <property type="molecule type" value="Genomic_DNA"/>
</dbReference>
<dbReference type="InterPro" id="IPR013780">
    <property type="entry name" value="Glyco_hydro_b"/>
</dbReference>
<protein>
    <recommendedName>
        <fullName evidence="1">Lacto-N-biose phosphorylase C-terminal domain-containing protein</fullName>
    </recommendedName>
</protein>
<dbReference type="Pfam" id="PF17386">
    <property type="entry name" value="LBP_C"/>
    <property type="match status" value="1"/>
</dbReference>
<gene>
    <name evidence="2" type="ORF">H8S62_16140</name>
</gene>
<keyword evidence="3" id="KW-1185">Reference proteome</keyword>
<feature type="non-terminal residue" evidence="2">
    <location>
        <position position="1"/>
    </location>
</feature>
<accession>A0A8J6ME16</accession>
<dbReference type="Gene3D" id="2.60.40.1180">
    <property type="entry name" value="Golgi alpha-mannosidase II"/>
    <property type="match status" value="1"/>
</dbReference>
<dbReference type="AlphaFoldDB" id="A0A8J6ME16"/>
<name>A0A8J6ME16_9FIRM</name>
<comment type="caution">
    <text evidence="2">The sequence shown here is derived from an EMBL/GenBank/DDBJ whole genome shotgun (WGS) entry which is preliminary data.</text>
</comment>
<organism evidence="2 3">
    <name type="scientific">Lawsonibacter faecis</name>
    <dbReference type="NCBI Taxonomy" id="2763052"/>
    <lineage>
        <taxon>Bacteria</taxon>
        <taxon>Bacillati</taxon>
        <taxon>Bacillota</taxon>
        <taxon>Clostridia</taxon>
        <taxon>Eubacteriales</taxon>
        <taxon>Oscillospiraceae</taxon>
        <taxon>Lawsonibacter</taxon>
    </lineage>
</organism>
<proteinExistence type="predicted"/>
<sequence>WYSDNFNVEVHAFVENGKFCVVNNTYESQSTTVYRGDGSAFTLCLEPNQIVWYEIE</sequence>
<dbReference type="RefSeq" id="WP_186920274.1">
    <property type="nucleotide sequence ID" value="NZ_JACOPQ010000017.1"/>
</dbReference>
<evidence type="ECO:0000313" key="2">
    <source>
        <dbReference type="EMBL" id="MBC5738544.1"/>
    </source>
</evidence>
<reference evidence="2" key="1">
    <citation type="submission" date="2020-08" db="EMBL/GenBank/DDBJ databases">
        <title>Genome public.</title>
        <authorList>
            <person name="Liu C."/>
            <person name="Sun Q."/>
        </authorList>
    </citation>
    <scope>NUCLEOTIDE SEQUENCE</scope>
    <source>
        <strain evidence="2">NSJ-52</strain>
    </source>
</reference>
<dbReference type="Proteomes" id="UP000607645">
    <property type="component" value="Unassembled WGS sequence"/>
</dbReference>
<evidence type="ECO:0000259" key="1">
    <source>
        <dbReference type="Pfam" id="PF17386"/>
    </source>
</evidence>
<dbReference type="InterPro" id="IPR035356">
    <property type="entry name" value="LBP_C"/>
</dbReference>
<evidence type="ECO:0000313" key="3">
    <source>
        <dbReference type="Proteomes" id="UP000607645"/>
    </source>
</evidence>
<feature type="domain" description="Lacto-N-biose phosphorylase C-terminal" evidence="1">
    <location>
        <begin position="1"/>
        <end position="53"/>
    </location>
</feature>